<keyword evidence="3" id="KW-1185">Reference proteome</keyword>
<dbReference type="AlphaFoldDB" id="A0A6M7UII9"/>
<organism evidence="2 3">
    <name type="scientific">Mesorhizobium erdmanii</name>
    <dbReference type="NCBI Taxonomy" id="1777866"/>
    <lineage>
        <taxon>Bacteria</taxon>
        <taxon>Pseudomonadati</taxon>
        <taxon>Pseudomonadota</taxon>
        <taxon>Alphaproteobacteria</taxon>
        <taxon>Hyphomicrobiales</taxon>
        <taxon>Phyllobacteriaceae</taxon>
        <taxon>Mesorhizobium</taxon>
    </lineage>
</organism>
<reference evidence="2 3" key="1">
    <citation type="submission" date="2018-10" db="EMBL/GenBank/DDBJ databases">
        <authorList>
            <person name="Perry B.J."/>
            <person name="Sullivan J.T."/>
            <person name="Murphy R.J.T."/>
            <person name="Ramsay J.P."/>
            <person name="Ronson C.W."/>
        </authorList>
    </citation>
    <scope>NUCLEOTIDE SEQUENCE [LARGE SCALE GENOMIC DNA]</scope>
    <source>
        <strain evidence="2 3">NZP2014</strain>
    </source>
</reference>
<protein>
    <recommendedName>
        <fullName evidence="4">CCHC-type domain-containing protein</fullName>
    </recommendedName>
</protein>
<evidence type="ECO:0000256" key="1">
    <source>
        <dbReference type="SAM" id="MobiDB-lite"/>
    </source>
</evidence>
<dbReference type="KEGG" id="merd:EB233_15045"/>
<dbReference type="Proteomes" id="UP000503339">
    <property type="component" value="Chromosome"/>
</dbReference>
<gene>
    <name evidence="2" type="ORF">EB233_15045</name>
</gene>
<accession>A0A6M7UII9</accession>
<evidence type="ECO:0000313" key="3">
    <source>
        <dbReference type="Proteomes" id="UP000503339"/>
    </source>
</evidence>
<evidence type="ECO:0008006" key="4">
    <source>
        <dbReference type="Google" id="ProtNLM"/>
    </source>
</evidence>
<feature type="region of interest" description="Disordered" evidence="1">
    <location>
        <begin position="35"/>
        <end position="59"/>
    </location>
</feature>
<proteinExistence type="predicted"/>
<evidence type="ECO:0000313" key="2">
    <source>
        <dbReference type="EMBL" id="QKC76662.1"/>
    </source>
</evidence>
<sequence length="59" mass="6774">MDSRKPYETPRWWPGSEGTEAMCCSFCGGRDHRYDDCPQRSDPPAAWPDDEETGLPQVR</sequence>
<dbReference type="EMBL" id="CP033361">
    <property type="protein sequence ID" value="QKC76662.1"/>
    <property type="molecule type" value="Genomic_DNA"/>
</dbReference>
<name>A0A6M7UII9_9HYPH</name>